<keyword evidence="2" id="KW-1185">Reference proteome</keyword>
<dbReference type="RefSeq" id="WP_125748870.1">
    <property type="nucleotide sequence ID" value="NZ_JBHTON010000003.1"/>
</dbReference>
<organism evidence="1 2">
    <name type="scientific">Lacticaseibacillus baoqingensis</name>
    <dbReference type="NCBI Taxonomy" id="2486013"/>
    <lineage>
        <taxon>Bacteria</taxon>
        <taxon>Bacillati</taxon>
        <taxon>Bacillota</taxon>
        <taxon>Bacilli</taxon>
        <taxon>Lactobacillales</taxon>
        <taxon>Lactobacillaceae</taxon>
        <taxon>Lacticaseibacillus</taxon>
    </lineage>
</organism>
<protein>
    <submittedName>
        <fullName evidence="1">Uncharacterized protein</fullName>
    </submittedName>
</protein>
<accession>A0ABW4E3J2</accession>
<sequence>MTQHNYNRISKQSTNKVIQTLETVTRLLYGSQDSNASSANVLVKQAIADLKKHATTDWADDERWD</sequence>
<comment type="caution">
    <text evidence="1">The sequence shown here is derived from an EMBL/GenBank/DDBJ whole genome shotgun (WGS) entry which is preliminary data.</text>
</comment>
<evidence type="ECO:0000313" key="1">
    <source>
        <dbReference type="EMBL" id="MFD1483873.1"/>
    </source>
</evidence>
<gene>
    <name evidence="1" type="ORF">ACFQ5J_01245</name>
</gene>
<dbReference type="Proteomes" id="UP001597252">
    <property type="component" value="Unassembled WGS sequence"/>
</dbReference>
<evidence type="ECO:0000313" key="2">
    <source>
        <dbReference type="Proteomes" id="UP001597252"/>
    </source>
</evidence>
<name>A0ABW4E3J2_9LACO</name>
<dbReference type="EMBL" id="JBHTON010000003">
    <property type="protein sequence ID" value="MFD1483873.1"/>
    <property type="molecule type" value="Genomic_DNA"/>
</dbReference>
<proteinExistence type="predicted"/>
<reference evidence="2" key="1">
    <citation type="journal article" date="2019" name="Int. J. Syst. Evol. Microbiol.">
        <title>The Global Catalogue of Microorganisms (GCM) 10K type strain sequencing project: providing services to taxonomists for standard genome sequencing and annotation.</title>
        <authorList>
            <consortium name="The Broad Institute Genomics Platform"/>
            <consortium name="The Broad Institute Genome Sequencing Center for Infectious Disease"/>
            <person name="Wu L."/>
            <person name="Ma J."/>
        </authorList>
    </citation>
    <scope>NUCLEOTIDE SEQUENCE [LARGE SCALE GENOMIC DNA]</scope>
    <source>
        <strain evidence="2">CCM 8903</strain>
    </source>
</reference>